<keyword evidence="1" id="KW-0472">Membrane</keyword>
<dbReference type="AlphaFoldDB" id="A0A4R6RNS9"/>
<gene>
    <name evidence="2" type="ORF">EV672_101435</name>
</gene>
<keyword evidence="3" id="KW-1185">Reference proteome</keyword>
<comment type="caution">
    <text evidence="2">The sequence shown here is derived from an EMBL/GenBank/DDBJ whole genome shotgun (WGS) entry which is preliminary data.</text>
</comment>
<proteinExistence type="predicted"/>
<sequence>MSTRAAMLHTVTKRLILMTATALTGVVAVFGLTLFWHQRFMISWVCFGCGLLGGFVSIQQRLKTLGDEELALLSRSWFQILLVPIYGGIFSLVLYVGLLSEIVKGPLFPHFAIPPFTEPLPMRDDVIRFLSQTYPTSGQDVAKLLFWSFVAGFSERFVPQLLARSEQGDKAAQKDPADKP</sequence>
<dbReference type="OrthoDB" id="7594417at2"/>
<name>A0A4R6RNS9_9BURK</name>
<organism evidence="2 3">
    <name type="scientific">Aquabacterium commune</name>
    <dbReference type="NCBI Taxonomy" id="70586"/>
    <lineage>
        <taxon>Bacteria</taxon>
        <taxon>Pseudomonadati</taxon>
        <taxon>Pseudomonadota</taxon>
        <taxon>Betaproteobacteria</taxon>
        <taxon>Burkholderiales</taxon>
        <taxon>Aquabacterium</taxon>
    </lineage>
</organism>
<dbReference type="RefSeq" id="WP_133605918.1">
    <property type="nucleotide sequence ID" value="NZ_SNXW01000001.1"/>
</dbReference>
<evidence type="ECO:0000256" key="1">
    <source>
        <dbReference type="SAM" id="Phobius"/>
    </source>
</evidence>
<feature type="transmembrane region" description="Helical" evidence="1">
    <location>
        <begin position="15"/>
        <end position="35"/>
    </location>
</feature>
<feature type="transmembrane region" description="Helical" evidence="1">
    <location>
        <begin position="41"/>
        <end position="58"/>
    </location>
</feature>
<evidence type="ECO:0000313" key="2">
    <source>
        <dbReference type="EMBL" id="TDP88290.1"/>
    </source>
</evidence>
<keyword evidence="1" id="KW-1133">Transmembrane helix</keyword>
<dbReference type="Proteomes" id="UP000294593">
    <property type="component" value="Unassembled WGS sequence"/>
</dbReference>
<accession>A0A4R6RNS9</accession>
<reference evidence="2 3" key="1">
    <citation type="submission" date="2019-03" db="EMBL/GenBank/DDBJ databases">
        <title>Genomic Encyclopedia of Type Strains, Phase IV (KMG-IV): sequencing the most valuable type-strain genomes for metagenomic binning, comparative biology and taxonomic classification.</title>
        <authorList>
            <person name="Goeker M."/>
        </authorList>
    </citation>
    <scope>NUCLEOTIDE SEQUENCE [LARGE SCALE GENOMIC DNA]</scope>
    <source>
        <strain evidence="2 3">DSM 11901</strain>
    </source>
</reference>
<dbReference type="EMBL" id="SNXW01000001">
    <property type="protein sequence ID" value="TDP88290.1"/>
    <property type="molecule type" value="Genomic_DNA"/>
</dbReference>
<keyword evidence="1" id="KW-0812">Transmembrane</keyword>
<evidence type="ECO:0000313" key="3">
    <source>
        <dbReference type="Proteomes" id="UP000294593"/>
    </source>
</evidence>
<protein>
    <submittedName>
        <fullName evidence="2">Uncharacterized protein</fullName>
    </submittedName>
</protein>
<feature type="transmembrane region" description="Helical" evidence="1">
    <location>
        <begin position="78"/>
        <end position="98"/>
    </location>
</feature>